<dbReference type="KEGG" id="cpi:Cpin_3239"/>
<organism evidence="1 2">
    <name type="scientific">Chitinophaga pinensis (strain ATCC 43595 / DSM 2588 / LMG 13176 / NBRC 15968 / NCIMB 11800 / UQM 2034)</name>
    <dbReference type="NCBI Taxonomy" id="485918"/>
    <lineage>
        <taxon>Bacteria</taxon>
        <taxon>Pseudomonadati</taxon>
        <taxon>Bacteroidota</taxon>
        <taxon>Chitinophagia</taxon>
        <taxon>Chitinophagales</taxon>
        <taxon>Chitinophagaceae</taxon>
        <taxon>Chitinophaga</taxon>
    </lineage>
</organism>
<proteinExistence type="predicted"/>
<gene>
    <name evidence="1" type="ordered locus">Cpin_3239</name>
</gene>
<dbReference type="EMBL" id="CP001699">
    <property type="protein sequence ID" value="ACU60706.1"/>
    <property type="molecule type" value="Genomic_DNA"/>
</dbReference>
<accession>A0A979G4R9</accession>
<evidence type="ECO:0000313" key="2">
    <source>
        <dbReference type="Proteomes" id="UP000002215"/>
    </source>
</evidence>
<protein>
    <submittedName>
        <fullName evidence="1">Uncharacterized protein</fullName>
    </submittedName>
</protein>
<sequence>MSCEELPEQLALAYEGQSLTVTILCSLEKTIFQVPFTKGAEPVNITMEVDDDGNESWLENGTPTDRANEVGRILEATCS</sequence>
<dbReference type="Proteomes" id="UP000002215">
    <property type="component" value="Chromosome"/>
</dbReference>
<dbReference type="RefSeq" id="WP_012790882.1">
    <property type="nucleotide sequence ID" value="NC_013132.1"/>
</dbReference>
<reference evidence="2" key="1">
    <citation type="submission" date="2009-08" db="EMBL/GenBank/DDBJ databases">
        <title>The complete genome of Chitinophaga pinensis DSM 2588.</title>
        <authorList>
            <consortium name="US DOE Joint Genome Institute (JGI-PGF)"/>
            <person name="Lucas S."/>
            <person name="Copeland A."/>
            <person name="Lapidus A."/>
            <person name="Glavina del Rio T."/>
            <person name="Dalin E."/>
            <person name="Tice H."/>
            <person name="Bruce D."/>
            <person name="Goodwin L."/>
            <person name="Pitluck S."/>
            <person name="Kyrpides N."/>
            <person name="Mavromatis K."/>
            <person name="Ivanova N."/>
            <person name="Mikhailova N."/>
            <person name="Sims D."/>
            <person name="Meinche L."/>
            <person name="Brettin T."/>
            <person name="Detter J.C."/>
            <person name="Han C."/>
            <person name="Larimer F."/>
            <person name="Land M."/>
            <person name="Hauser L."/>
            <person name="Markowitz V."/>
            <person name="Cheng J.-F."/>
            <person name="Hugenholtz P."/>
            <person name="Woyke T."/>
            <person name="Wu D."/>
            <person name="Spring S."/>
            <person name="Klenk H.-P."/>
            <person name="Eisen J.A."/>
        </authorList>
    </citation>
    <scope>NUCLEOTIDE SEQUENCE [LARGE SCALE GENOMIC DNA]</scope>
    <source>
        <strain evidence="2">ATCC 43595 / DSM 2588 / LMG 13176 / NBRC 15968 / NCIMB 11800 / UQM 2034</strain>
    </source>
</reference>
<name>A0A979G4R9_CHIPD</name>
<evidence type="ECO:0000313" key="1">
    <source>
        <dbReference type="EMBL" id="ACU60706.1"/>
    </source>
</evidence>
<dbReference type="AlphaFoldDB" id="A0A979G4R9"/>
<reference evidence="1 2" key="2">
    <citation type="journal article" date="2010" name="Stand. Genomic Sci.">
        <title>Complete genome sequence of Chitinophaga pinensis type strain (UQM 2034).</title>
        <authorList>
            <person name="Glavina Del Rio T."/>
            <person name="Abt B."/>
            <person name="Spring S."/>
            <person name="Lapidus A."/>
            <person name="Nolan M."/>
            <person name="Tice H."/>
            <person name="Copeland A."/>
            <person name="Cheng J.F."/>
            <person name="Chen F."/>
            <person name="Bruce D."/>
            <person name="Goodwin L."/>
            <person name="Pitluck S."/>
            <person name="Ivanova N."/>
            <person name="Mavromatis K."/>
            <person name="Mikhailova N."/>
            <person name="Pati A."/>
            <person name="Chen A."/>
            <person name="Palaniappan K."/>
            <person name="Land M."/>
            <person name="Hauser L."/>
            <person name="Chang Y.J."/>
            <person name="Jeffries C.D."/>
            <person name="Chain P."/>
            <person name="Saunders E."/>
            <person name="Detter J.C."/>
            <person name="Brettin T."/>
            <person name="Rohde M."/>
            <person name="Goker M."/>
            <person name="Bristow J."/>
            <person name="Eisen J.A."/>
            <person name="Markowitz V."/>
            <person name="Hugenholtz P."/>
            <person name="Kyrpides N.C."/>
            <person name="Klenk H.P."/>
            <person name="Lucas S."/>
        </authorList>
    </citation>
    <scope>NUCLEOTIDE SEQUENCE [LARGE SCALE GENOMIC DNA]</scope>
    <source>
        <strain evidence="2">ATCC 43595 / DSM 2588 / LMG 13176 / NBRC 15968 / NCIMB 11800 / UQM 2034</strain>
    </source>
</reference>